<accession>A0A011UD95</accession>
<comment type="caution">
    <text evidence="1">The sequence shown here is derived from an EMBL/GenBank/DDBJ whole genome shotgun (WGS) entry which is preliminary data.</text>
</comment>
<proteinExistence type="predicted"/>
<organism evidence="1 2">
    <name type="scientific">Ruminococcus albus SY3</name>
    <dbReference type="NCBI Taxonomy" id="1341156"/>
    <lineage>
        <taxon>Bacteria</taxon>
        <taxon>Bacillati</taxon>
        <taxon>Bacillota</taxon>
        <taxon>Clostridia</taxon>
        <taxon>Eubacteriales</taxon>
        <taxon>Oscillospiraceae</taxon>
        <taxon>Ruminococcus</taxon>
    </lineage>
</organism>
<evidence type="ECO:0000313" key="1">
    <source>
        <dbReference type="EMBL" id="EXM38589.1"/>
    </source>
</evidence>
<gene>
    <name evidence="1" type="ORF">RASY3_14910</name>
</gene>
<dbReference type="EMBL" id="JEOB01000004">
    <property type="protein sequence ID" value="EXM38589.1"/>
    <property type="molecule type" value="Genomic_DNA"/>
</dbReference>
<dbReference type="PATRIC" id="fig|1341156.4.peg.2586"/>
<protein>
    <submittedName>
        <fullName evidence="1">Uncharacterized protein</fullName>
    </submittedName>
</protein>
<dbReference type="Proteomes" id="UP000021369">
    <property type="component" value="Unassembled WGS sequence"/>
</dbReference>
<sequence length="104" mass="13228">MTERKWQVYHLHINRRQIEIFNIFDHHMFAKGCDEAYKRFKHSKDDFAEEVRHELMYYFWSKCEWEVEVCDLWREKGSKIDVYQQVMLNWTVFIDYLWNYYNNN</sequence>
<reference evidence="1 2" key="1">
    <citation type="submission" date="2013-06" db="EMBL/GenBank/DDBJ databases">
        <title>Rumen cellulosomics: divergent fiber-degrading strategies revealed by comparative genome-wide analysis of six Ruminococcal strains.</title>
        <authorList>
            <person name="Dassa B."/>
            <person name="Borovok I."/>
            <person name="Lamed R."/>
            <person name="Flint H."/>
            <person name="Yeoman C.J."/>
            <person name="White B."/>
            <person name="Bayer E.A."/>
        </authorList>
    </citation>
    <scope>NUCLEOTIDE SEQUENCE [LARGE SCALE GENOMIC DNA]</scope>
    <source>
        <strain evidence="1 2">SY3</strain>
    </source>
</reference>
<name>A0A011UD95_RUMAL</name>
<dbReference type="AlphaFoldDB" id="A0A011UD95"/>
<keyword evidence="2" id="KW-1185">Reference proteome</keyword>
<evidence type="ECO:0000313" key="2">
    <source>
        <dbReference type="Proteomes" id="UP000021369"/>
    </source>
</evidence>